<proteinExistence type="predicted"/>
<reference evidence="3" key="1">
    <citation type="journal article" date="2013" name="Proc. Natl. Acad. Sci. U.S.A.">
        <title>Genome structure and metabolic features in the red seaweed Chondrus crispus shed light on evolution of the Archaeplastida.</title>
        <authorList>
            <person name="Collen J."/>
            <person name="Porcel B."/>
            <person name="Carre W."/>
            <person name="Ball S.G."/>
            <person name="Chaparro C."/>
            <person name="Tonon T."/>
            <person name="Barbeyron T."/>
            <person name="Michel G."/>
            <person name="Noel B."/>
            <person name="Valentin K."/>
            <person name="Elias M."/>
            <person name="Artiguenave F."/>
            <person name="Arun A."/>
            <person name="Aury J.M."/>
            <person name="Barbosa-Neto J.F."/>
            <person name="Bothwell J.H."/>
            <person name="Bouget F.Y."/>
            <person name="Brillet L."/>
            <person name="Cabello-Hurtado F."/>
            <person name="Capella-Gutierrez S."/>
            <person name="Charrier B."/>
            <person name="Cladiere L."/>
            <person name="Cock J.M."/>
            <person name="Coelho S.M."/>
            <person name="Colleoni C."/>
            <person name="Czjzek M."/>
            <person name="Da Silva C."/>
            <person name="Delage L."/>
            <person name="Denoeud F."/>
            <person name="Deschamps P."/>
            <person name="Dittami S.M."/>
            <person name="Gabaldon T."/>
            <person name="Gachon C.M."/>
            <person name="Groisillier A."/>
            <person name="Herve C."/>
            <person name="Jabbari K."/>
            <person name="Katinka M."/>
            <person name="Kloareg B."/>
            <person name="Kowalczyk N."/>
            <person name="Labadie K."/>
            <person name="Leblanc C."/>
            <person name="Lopez P.J."/>
            <person name="McLachlan D.H."/>
            <person name="Meslet-Cladiere L."/>
            <person name="Moustafa A."/>
            <person name="Nehr Z."/>
            <person name="Nyvall Collen P."/>
            <person name="Panaud O."/>
            <person name="Partensky F."/>
            <person name="Poulain J."/>
            <person name="Rensing S.A."/>
            <person name="Rousvoal S."/>
            <person name="Samson G."/>
            <person name="Symeonidi A."/>
            <person name="Weissenbach J."/>
            <person name="Zambounis A."/>
            <person name="Wincker P."/>
            <person name="Boyen C."/>
        </authorList>
    </citation>
    <scope>NUCLEOTIDE SEQUENCE [LARGE SCALE GENOMIC DNA]</scope>
    <source>
        <strain evidence="3">cv. Stackhouse</strain>
    </source>
</reference>
<accession>R7QHA9</accession>
<dbReference type="KEGG" id="ccp:CHC_T00000038001"/>
<evidence type="ECO:0000313" key="2">
    <source>
        <dbReference type="EMBL" id="CDF37907.1"/>
    </source>
</evidence>
<evidence type="ECO:0000313" key="3">
    <source>
        <dbReference type="Proteomes" id="UP000012073"/>
    </source>
</evidence>
<dbReference type="Gramene" id="CDF37907">
    <property type="protein sequence ID" value="CDF37907"/>
    <property type="gene ID" value="CHC_T00000038001"/>
</dbReference>
<dbReference type="Proteomes" id="UP000012073">
    <property type="component" value="Unassembled WGS sequence"/>
</dbReference>
<dbReference type="AlphaFoldDB" id="R7QHA9"/>
<name>R7QHA9_CHOCR</name>
<protein>
    <submittedName>
        <fullName evidence="2">Uncharacterized protein</fullName>
    </submittedName>
</protein>
<keyword evidence="3" id="KW-1185">Reference proteome</keyword>
<dbReference type="EMBL" id="HG001883">
    <property type="protein sequence ID" value="CDF37907.1"/>
    <property type="molecule type" value="Genomic_DNA"/>
</dbReference>
<dbReference type="GeneID" id="17325483"/>
<feature type="region of interest" description="Disordered" evidence="1">
    <location>
        <begin position="70"/>
        <end position="94"/>
    </location>
</feature>
<sequence>MLQTPLSIHLRRTNSWKTTLTPFSHFPHHPDPDLARLLRSSAAAHPLTLSVPWVPNPQWPSPPFWSRQERACYRGSRPPSPPPREDPQPHQSLT</sequence>
<organism evidence="2 3">
    <name type="scientific">Chondrus crispus</name>
    <name type="common">Carrageen Irish moss</name>
    <name type="synonym">Polymorpha crispa</name>
    <dbReference type="NCBI Taxonomy" id="2769"/>
    <lineage>
        <taxon>Eukaryota</taxon>
        <taxon>Rhodophyta</taxon>
        <taxon>Florideophyceae</taxon>
        <taxon>Rhodymeniophycidae</taxon>
        <taxon>Gigartinales</taxon>
        <taxon>Gigartinaceae</taxon>
        <taxon>Chondrus</taxon>
    </lineage>
</organism>
<dbReference type="RefSeq" id="XP_005717778.1">
    <property type="nucleotide sequence ID" value="XM_005717721.1"/>
</dbReference>
<gene>
    <name evidence="2" type="ORF">CHC_T00000038001</name>
</gene>
<evidence type="ECO:0000256" key="1">
    <source>
        <dbReference type="SAM" id="MobiDB-lite"/>
    </source>
</evidence>